<feature type="non-terminal residue" evidence="1">
    <location>
        <position position="75"/>
    </location>
</feature>
<dbReference type="AlphaFoldDB" id="X1TVY7"/>
<proteinExistence type="predicted"/>
<evidence type="ECO:0000313" key="1">
    <source>
        <dbReference type="EMBL" id="GAJ09419.1"/>
    </source>
</evidence>
<comment type="caution">
    <text evidence="1">The sequence shown here is derived from an EMBL/GenBank/DDBJ whole genome shotgun (WGS) entry which is preliminary data.</text>
</comment>
<name>X1TVY7_9ZZZZ</name>
<sequence length="75" mass="8512">MEPNNLIQQKLLEDSINQEDKQTLSLRAQRYLKVKPHGIVPLYININLESVKSACLSNLLSKSGSVKFERSSKVK</sequence>
<organism evidence="1">
    <name type="scientific">marine sediment metagenome</name>
    <dbReference type="NCBI Taxonomy" id="412755"/>
    <lineage>
        <taxon>unclassified sequences</taxon>
        <taxon>metagenomes</taxon>
        <taxon>ecological metagenomes</taxon>
    </lineage>
</organism>
<gene>
    <name evidence="1" type="ORF">S12H4_45469</name>
</gene>
<reference evidence="1" key="1">
    <citation type="journal article" date="2014" name="Front. Microbiol.">
        <title>High frequency of phylogenetically diverse reductive dehalogenase-homologous genes in deep subseafloor sedimentary metagenomes.</title>
        <authorList>
            <person name="Kawai M."/>
            <person name="Futagami T."/>
            <person name="Toyoda A."/>
            <person name="Takaki Y."/>
            <person name="Nishi S."/>
            <person name="Hori S."/>
            <person name="Arai W."/>
            <person name="Tsubouchi T."/>
            <person name="Morono Y."/>
            <person name="Uchiyama I."/>
            <person name="Ito T."/>
            <person name="Fujiyama A."/>
            <person name="Inagaki F."/>
            <person name="Takami H."/>
        </authorList>
    </citation>
    <scope>NUCLEOTIDE SEQUENCE</scope>
    <source>
        <strain evidence="1">Expedition CK06-06</strain>
    </source>
</reference>
<accession>X1TVY7</accession>
<dbReference type="EMBL" id="BARW01028117">
    <property type="protein sequence ID" value="GAJ09419.1"/>
    <property type="molecule type" value="Genomic_DNA"/>
</dbReference>
<protein>
    <submittedName>
        <fullName evidence="1">Uncharacterized protein</fullName>
    </submittedName>
</protein>